<evidence type="ECO:0000313" key="3">
    <source>
        <dbReference type="Proteomes" id="UP000244093"/>
    </source>
</evidence>
<comment type="caution">
    <text evidence="2">The sequence shown here is derived from an EMBL/GenBank/DDBJ whole genome shotgun (WGS) entry which is preliminary data.</text>
</comment>
<accession>A0A2R7Y3D1</accession>
<dbReference type="EMBL" id="NBVN01000014">
    <property type="protein sequence ID" value="PUA31332.1"/>
    <property type="molecule type" value="Genomic_DNA"/>
</dbReference>
<feature type="transmembrane region" description="Helical" evidence="1">
    <location>
        <begin position="34"/>
        <end position="51"/>
    </location>
</feature>
<sequence>MNDLLLFIVNGTLGAFLNVLMWSKAVEDLKSFKTFKLVFIGALTGYIYWWAHSEYNIPNGLLSIMAGYTAEDFLEWIMEKVPWHK</sequence>
<keyword evidence="1" id="KW-0472">Membrane</keyword>
<protein>
    <recommendedName>
        <fullName evidence="4">Holin</fullName>
    </recommendedName>
</protein>
<evidence type="ECO:0000256" key="1">
    <source>
        <dbReference type="SAM" id="Phobius"/>
    </source>
</evidence>
<organism evidence="2 3">
    <name type="scientific">Zestosphaera tikiterensis</name>
    <dbReference type="NCBI Taxonomy" id="1973259"/>
    <lineage>
        <taxon>Archaea</taxon>
        <taxon>Thermoproteota</taxon>
        <taxon>Thermoprotei</taxon>
        <taxon>Desulfurococcales</taxon>
        <taxon>Desulfurococcaceae</taxon>
        <taxon>Zestosphaera</taxon>
    </lineage>
</organism>
<dbReference type="Proteomes" id="UP000244093">
    <property type="component" value="Unassembled WGS sequence"/>
</dbReference>
<name>A0A2R7Y3D1_9CREN</name>
<feature type="transmembrane region" description="Helical" evidence="1">
    <location>
        <begin position="6"/>
        <end position="22"/>
    </location>
</feature>
<evidence type="ECO:0008006" key="4">
    <source>
        <dbReference type="Google" id="ProtNLM"/>
    </source>
</evidence>
<reference evidence="2" key="2">
    <citation type="journal article" date="2018" name="Syst. Appl. Microbiol.">
        <title>A new symbiotic nanoarchaeote (Candidatus Nanoclepta minutus) and its host (Zestosphaera tikiterensis gen. nov., sp. nov.) from a New Zealand hot spring.</title>
        <authorList>
            <person name="St John E."/>
            <person name="Liu Y."/>
            <person name="Podar M."/>
            <person name="Stott M.B."/>
            <person name="Meneghin J."/>
            <person name="Chen Z."/>
            <person name="Lagutin K."/>
            <person name="Mitchell K."/>
            <person name="Reysenbach A.L."/>
        </authorList>
    </citation>
    <scope>NUCLEOTIDE SEQUENCE [LARGE SCALE GENOMIC DNA]</scope>
    <source>
        <strain evidence="2">NZ3</strain>
    </source>
</reference>
<keyword evidence="1" id="KW-0812">Transmembrane</keyword>
<proteinExistence type="predicted"/>
<reference evidence="2" key="1">
    <citation type="submission" date="2017-04" db="EMBL/GenBank/DDBJ databases">
        <authorList>
            <person name="Afonso C.L."/>
            <person name="Miller P.J."/>
            <person name="Scott M.A."/>
            <person name="Spackman E."/>
            <person name="Goraichik I."/>
            <person name="Dimitrov K.M."/>
            <person name="Suarez D.L."/>
            <person name="Swayne D.E."/>
        </authorList>
    </citation>
    <scope>NUCLEOTIDE SEQUENCE</scope>
    <source>
        <strain evidence="2">NZ3</strain>
    </source>
</reference>
<evidence type="ECO:0000313" key="2">
    <source>
        <dbReference type="EMBL" id="PUA31332.1"/>
    </source>
</evidence>
<dbReference type="AlphaFoldDB" id="A0A2R7Y3D1"/>
<keyword evidence="1" id="KW-1133">Transmembrane helix</keyword>
<gene>
    <name evidence="2" type="ORF">B7O98_09500</name>
</gene>